<gene>
    <name evidence="4" type="ORF">LCGC14_2076650</name>
</gene>
<reference evidence="4" key="1">
    <citation type="journal article" date="2015" name="Nature">
        <title>Complex archaea that bridge the gap between prokaryotes and eukaryotes.</title>
        <authorList>
            <person name="Spang A."/>
            <person name="Saw J.H."/>
            <person name="Jorgensen S.L."/>
            <person name="Zaremba-Niedzwiedzka K."/>
            <person name="Martijn J."/>
            <person name="Lind A.E."/>
            <person name="van Eijk R."/>
            <person name="Schleper C."/>
            <person name="Guy L."/>
            <person name="Ettema T.J."/>
        </authorList>
    </citation>
    <scope>NUCLEOTIDE SEQUENCE</scope>
</reference>
<dbReference type="GO" id="GO:0015658">
    <property type="term" value="F:branched-chain amino acid transmembrane transporter activity"/>
    <property type="evidence" value="ECO:0007669"/>
    <property type="project" value="TreeGrafter"/>
</dbReference>
<dbReference type="Gene3D" id="3.40.50.300">
    <property type="entry name" value="P-loop containing nucleotide triphosphate hydrolases"/>
    <property type="match status" value="1"/>
</dbReference>
<evidence type="ECO:0008006" key="5">
    <source>
        <dbReference type="Google" id="ProtNLM"/>
    </source>
</evidence>
<keyword evidence="2" id="KW-0813">Transport</keyword>
<evidence type="ECO:0000256" key="2">
    <source>
        <dbReference type="ARBA" id="ARBA00022448"/>
    </source>
</evidence>
<dbReference type="EMBL" id="LAZR01025016">
    <property type="protein sequence ID" value="KKL73262.1"/>
    <property type="molecule type" value="Genomic_DNA"/>
</dbReference>
<organism evidence="4">
    <name type="scientific">marine sediment metagenome</name>
    <dbReference type="NCBI Taxonomy" id="412755"/>
    <lineage>
        <taxon>unclassified sequences</taxon>
        <taxon>metagenomes</taxon>
        <taxon>ecological metagenomes</taxon>
    </lineage>
</organism>
<name>A0A0F9HDU6_9ZZZZ</name>
<dbReference type="PANTHER" id="PTHR43820">
    <property type="entry name" value="HIGH-AFFINITY BRANCHED-CHAIN AMINO ACID TRANSPORT ATP-BINDING PROTEIN LIVF"/>
    <property type="match status" value="1"/>
</dbReference>
<dbReference type="PANTHER" id="PTHR43820:SF4">
    <property type="entry name" value="HIGH-AFFINITY BRANCHED-CHAIN AMINO ACID TRANSPORT ATP-BINDING PROTEIN LIVF"/>
    <property type="match status" value="1"/>
</dbReference>
<protein>
    <recommendedName>
        <fullName evidence="5">Branched-chain amino acid ATP-binding cassette transporter C-terminal domain-containing protein</fullName>
    </recommendedName>
</protein>
<dbReference type="InterPro" id="IPR052156">
    <property type="entry name" value="BCAA_Transport_ATP-bd_LivF"/>
</dbReference>
<comment type="similarity">
    <text evidence="1">Belongs to the ABC transporter superfamily.</text>
</comment>
<dbReference type="GO" id="GO:0015807">
    <property type="term" value="P:L-amino acid transport"/>
    <property type="evidence" value="ECO:0007669"/>
    <property type="project" value="TreeGrafter"/>
</dbReference>
<proteinExistence type="inferred from homology"/>
<dbReference type="AlphaFoldDB" id="A0A0F9HDU6"/>
<comment type="caution">
    <text evidence="4">The sequence shown here is derived from an EMBL/GenBank/DDBJ whole genome shotgun (WGS) entry which is preliminary data.</text>
</comment>
<sequence>ISAFNFLPPTTLPLMIRKNLCRHRLRLLLLDELSLGLAPQAVRELFRLIRTLQQQGMTILLVEQNVRQALTISNRGYVLESGRVVLSGDAHALLSDGLVVQSYLGVKRGSTPDSQGGSK</sequence>
<evidence type="ECO:0000256" key="1">
    <source>
        <dbReference type="ARBA" id="ARBA00005417"/>
    </source>
</evidence>
<accession>A0A0F9HDU6</accession>
<evidence type="ECO:0000313" key="4">
    <source>
        <dbReference type="EMBL" id="KKL73262.1"/>
    </source>
</evidence>
<feature type="non-terminal residue" evidence="4">
    <location>
        <position position="1"/>
    </location>
</feature>
<evidence type="ECO:0000256" key="3">
    <source>
        <dbReference type="ARBA" id="ARBA00022970"/>
    </source>
</evidence>
<keyword evidence="3" id="KW-0029">Amino-acid transport</keyword>
<dbReference type="InterPro" id="IPR027417">
    <property type="entry name" value="P-loop_NTPase"/>
</dbReference>
<dbReference type="SUPFAM" id="SSF52540">
    <property type="entry name" value="P-loop containing nucleoside triphosphate hydrolases"/>
    <property type="match status" value="1"/>
</dbReference>